<dbReference type="Gene3D" id="1.10.357.40">
    <property type="entry name" value="YbiA-like"/>
    <property type="match status" value="1"/>
</dbReference>
<dbReference type="SUPFAM" id="SSF143990">
    <property type="entry name" value="YbiA-like"/>
    <property type="match status" value="1"/>
</dbReference>
<evidence type="ECO:0000259" key="3">
    <source>
        <dbReference type="Pfam" id="PF08719"/>
    </source>
</evidence>
<sequence length="158" mass="18583">MFSVDITPKYVFSMDDPTHPFSRLAVKPFELEGQQWPSVEHYFQAMQLASASERDRVRQLAAPEDARRAGKGWFKKRRKDWRQLRPTLMTRALYIQMRTYPERAKALLETGDLLLVEDSQYDYFWGCGRDKRGTNTYGKILMEIRRKLADIDASPETE</sequence>
<dbReference type="Pfam" id="PF08719">
    <property type="entry name" value="NADAR"/>
    <property type="match status" value="1"/>
</dbReference>
<protein>
    <submittedName>
        <fullName evidence="4">NADAR family protein</fullName>
    </submittedName>
</protein>
<name>A0ABT8TKH8_9GAMM</name>
<reference evidence="4" key="1">
    <citation type="submission" date="2023-07" db="EMBL/GenBank/DDBJ databases">
        <title>Gilvimarinus algae sp. nov., isolated from the surface of Kelp.</title>
        <authorList>
            <person name="Sun Y.Y."/>
            <person name="Gong Y."/>
            <person name="Du Z.J."/>
        </authorList>
    </citation>
    <scope>NUCLEOTIDE SEQUENCE</scope>
    <source>
        <strain evidence="4">SDUM040014</strain>
    </source>
</reference>
<dbReference type="NCBIfam" id="TIGR02464">
    <property type="entry name" value="ribofla_fusion"/>
    <property type="match status" value="1"/>
</dbReference>
<evidence type="ECO:0000313" key="5">
    <source>
        <dbReference type="Proteomes" id="UP001168380"/>
    </source>
</evidence>
<dbReference type="CDD" id="cd15457">
    <property type="entry name" value="NADAR"/>
    <property type="match status" value="1"/>
</dbReference>
<comment type="catalytic activity">
    <reaction evidence="1">
        <text>5-amino-6-(5-phospho-D-ribosylamino)uracil + H2O = 5,6-diaminouracil + D-ribose 5-phosphate</text>
        <dbReference type="Rhea" id="RHEA:55020"/>
        <dbReference type="ChEBI" id="CHEBI:15377"/>
        <dbReference type="ChEBI" id="CHEBI:46252"/>
        <dbReference type="ChEBI" id="CHEBI:58453"/>
        <dbReference type="ChEBI" id="CHEBI:78346"/>
    </reaction>
</comment>
<dbReference type="Proteomes" id="UP001168380">
    <property type="component" value="Unassembled WGS sequence"/>
</dbReference>
<feature type="domain" description="NADAR" evidence="3">
    <location>
        <begin position="15"/>
        <end position="148"/>
    </location>
</feature>
<comment type="caution">
    <text evidence="4">The sequence shown here is derived from an EMBL/GenBank/DDBJ whole genome shotgun (WGS) entry which is preliminary data.</text>
</comment>
<dbReference type="EMBL" id="JAULRT010000062">
    <property type="protein sequence ID" value="MDO3384100.1"/>
    <property type="molecule type" value="Genomic_DNA"/>
</dbReference>
<proteinExistence type="predicted"/>
<evidence type="ECO:0000256" key="2">
    <source>
        <dbReference type="ARBA" id="ARBA00000751"/>
    </source>
</evidence>
<dbReference type="InterPro" id="IPR037238">
    <property type="entry name" value="YbiA-like_sf"/>
</dbReference>
<evidence type="ECO:0000256" key="1">
    <source>
        <dbReference type="ARBA" id="ARBA00000022"/>
    </source>
</evidence>
<dbReference type="RefSeq" id="WP_302715370.1">
    <property type="nucleotide sequence ID" value="NZ_JAULRT010000062.1"/>
</dbReference>
<organism evidence="4 5">
    <name type="scientific">Gilvimarinus algae</name>
    <dbReference type="NCBI Taxonomy" id="3058037"/>
    <lineage>
        <taxon>Bacteria</taxon>
        <taxon>Pseudomonadati</taxon>
        <taxon>Pseudomonadota</taxon>
        <taxon>Gammaproteobacteria</taxon>
        <taxon>Cellvibrionales</taxon>
        <taxon>Cellvibrionaceae</taxon>
        <taxon>Gilvimarinus</taxon>
    </lineage>
</organism>
<accession>A0ABT8TKH8</accession>
<dbReference type="InterPro" id="IPR012816">
    <property type="entry name" value="NADAR"/>
</dbReference>
<evidence type="ECO:0000313" key="4">
    <source>
        <dbReference type="EMBL" id="MDO3384100.1"/>
    </source>
</evidence>
<keyword evidence="5" id="KW-1185">Reference proteome</keyword>
<comment type="catalytic activity">
    <reaction evidence="2">
        <text>2,5-diamino-6-hydroxy-4-(5-phosphoribosylamino)-pyrimidine + H2O = 2,5,6-triamino-4-hydroxypyrimidine + D-ribose 5-phosphate</text>
        <dbReference type="Rhea" id="RHEA:23436"/>
        <dbReference type="ChEBI" id="CHEBI:15377"/>
        <dbReference type="ChEBI" id="CHEBI:58614"/>
        <dbReference type="ChEBI" id="CHEBI:78346"/>
        <dbReference type="ChEBI" id="CHEBI:137796"/>
    </reaction>
</comment>
<gene>
    <name evidence="4" type="ORF">QWI16_18100</name>
</gene>